<feature type="non-terminal residue" evidence="2">
    <location>
        <position position="1"/>
    </location>
</feature>
<dbReference type="PANTHER" id="PTHR13887">
    <property type="entry name" value="GLUTATHIONE S-TRANSFERASE KAPPA"/>
    <property type="match status" value="1"/>
</dbReference>
<dbReference type="Gene3D" id="3.40.30.10">
    <property type="entry name" value="Glutaredoxin"/>
    <property type="match status" value="1"/>
</dbReference>
<proteinExistence type="predicted"/>
<evidence type="ECO:0000313" key="3">
    <source>
        <dbReference type="Proteomes" id="UP000722791"/>
    </source>
</evidence>
<sequence length="256" mass="28934">IRLELGKTRILYSAHALMLLIHSKIWRLARVKALQSLSRTMATPNTKKKISIDVISDTVCPWCYVGKRRLERAMARFADRAHFTVRWLPYQLNPDASKEGVVKMDYYNQKFGAARVAQMIPHMTRTFADEGLQYSVGGLTGNTLDSHRLIAWAEKFGAEKQNALVEELFQNYFCQEKHISDRGVLLAAAVKVGLPVDEAAAVLDDPRAHLQEVQQQLDRARGIGGVPFFIINNSYKLSGAQPPELFEEAFEEICSR</sequence>
<organism evidence="2 3">
    <name type="scientific">Volvox reticuliferus</name>
    <dbReference type="NCBI Taxonomy" id="1737510"/>
    <lineage>
        <taxon>Eukaryota</taxon>
        <taxon>Viridiplantae</taxon>
        <taxon>Chlorophyta</taxon>
        <taxon>core chlorophytes</taxon>
        <taxon>Chlorophyceae</taxon>
        <taxon>CS clade</taxon>
        <taxon>Chlamydomonadales</taxon>
        <taxon>Volvocaceae</taxon>
        <taxon>Volvox</taxon>
    </lineage>
</organism>
<comment type="caution">
    <text evidence="2">The sequence shown here is derived from an EMBL/GenBank/DDBJ whole genome shotgun (WGS) entry which is preliminary data.</text>
</comment>
<accession>A0A8J4G550</accession>
<dbReference type="SUPFAM" id="SSF52833">
    <property type="entry name" value="Thioredoxin-like"/>
    <property type="match status" value="1"/>
</dbReference>
<dbReference type="GO" id="GO:0016491">
    <property type="term" value="F:oxidoreductase activity"/>
    <property type="evidence" value="ECO:0007669"/>
    <property type="project" value="InterPro"/>
</dbReference>
<dbReference type="PANTHER" id="PTHR13887:SF41">
    <property type="entry name" value="THIOREDOXIN SUPERFAMILY PROTEIN"/>
    <property type="match status" value="1"/>
</dbReference>
<dbReference type="InterPro" id="IPR001853">
    <property type="entry name" value="DSBA-like_thioredoxin_dom"/>
</dbReference>
<reference evidence="2" key="1">
    <citation type="journal article" date="2021" name="Proc. Natl. Acad. Sci. U.S.A.">
        <title>Three genomes in the algal genus Volvox reveal the fate of a haploid sex-determining region after a transition to homothallism.</title>
        <authorList>
            <person name="Yamamoto K."/>
            <person name="Hamaji T."/>
            <person name="Kawai-Toyooka H."/>
            <person name="Matsuzaki R."/>
            <person name="Takahashi F."/>
            <person name="Nishimura Y."/>
            <person name="Kawachi M."/>
            <person name="Noguchi H."/>
            <person name="Minakuchi Y."/>
            <person name="Umen J.G."/>
            <person name="Toyoda A."/>
            <person name="Nozaki H."/>
        </authorList>
    </citation>
    <scope>NUCLEOTIDE SEQUENCE</scope>
    <source>
        <strain evidence="2">NIES-3785</strain>
    </source>
</reference>
<evidence type="ECO:0000313" key="2">
    <source>
        <dbReference type="EMBL" id="GIM00021.1"/>
    </source>
</evidence>
<dbReference type="InterPro" id="IPR036249">
    <property type="entry name" value="Thioredoxin-like_sf"/>
</dbReference>
<dbReference type="EMBL" id="BNCQ01000007">
    <property type="protein sequence ID" value="GIM00021.1"/>
    <property type="molecule type" value="Genomic_DNA"/>
</dbReference>
<dbReference type="Proteomes" id="UP000722791">
    <property type="component" value="Unassembled WGS sequence"/>
</dbReference>
<gene>
    <name evidence="2" type="ORF">Vretimale_5087</name>
</gene>
<feature type="domain" description="DSBA-like thioredoxin" evidence="1">
    <location>
        <begin position="52"/>
        <end position="250"/>
    </location>
</feature>
<dbReference type="AlphaFoldDB" id="A0A8J4G550"/>
<evidence type="ECO:0000259" key="1">
    <source>
        <dbReference type="Pfam" id="PF01323"/>
    </source>
</evidence>
<dbReference type="CDD" id="cd03024">
    <property type="entry name" value="DsbA_FrnE"/>
    <property type="match status" value="1"/>
</dbReference>
<dbReference type="Pfam" id="PF01323">
    <property type="entry name" value="DSBA"/>
    <property type="match status" value="1"/>
</dbReference>
<name>A0A8J4G550_9CHLO</name>
<protein>
    <recommendedName>
        <fullName evidence="1">DSBA-like thioredoxin domain-containing protein</fullName>
    </recommendedName>
</protein>